<dbReference type="RefSeq" id="XP_066670685.1">
    <property type="nucleotide sequence ID" value="XM_066807067.1"/>
</dbReference>
<evidence type="ECO:0000313" key="2">
    <source>
        <dbReference type="Proteomes" id="UP001433268"/>
    </source>
</evidence>
<dbReference type="GeneID" id="92040127"/>
<keyword evidence="2" id="KW-1185">Reference proteome</keyword>
<gene>
    <name evidence="1" type="ORF">PG997_002752</name>
</gene>
<dbReference type="Proteomes" id="UP001433268">
    <property type="component" value="Unassembled WGS sequence"/>
</dbReference>
<accession>A0ABR1WXA4</accession>
<name>A0ABR1WXA4_9PEZI</name>
<protein>
    <submittedName>
        <fullName evidence="1">Uncharacterized protein</fullName>
    </submittedName>
</protein>
<sequence>MSDESTTLGPFPLEIWSHICAQFADEISQDPSLRYRPCGGGPSLALMALCRVSKGVMQEAARVLFRSLDSTWDWRDEVGRGVMRRQFRYLRFALDRPHVLSYVKEVSLNCWLLCDDEKTYELVAEIHCRLASRLGFDPAAFPLQGKNFFRFYNNVRTQPDPVKPDALLLLALPLFPNLQALTISGTNCLTVLPPLRAAGINKPFESIVDLTLGWDHHERYNKYEPYHRCMLDSFGPLLLLTPRLNGYVCGGATMFLGAESSTTARL</sequence>
<reference evidence="1 2" key="1">
    <citation type="submission" date="2023-01" db="EMBL/GenBank/DDBJ databases">
        <title>Analysis of 21 Apiospora genomes using comparative genomics revels a genus with tremendous synthesis potential of carbohydrate active enzymes and secondary metabolites.</title>
        <authorList>
            <person name="Sorensen T."/>
        </authorList>
    </citation>
    <scope>NUCLEOTIDE SEQUENCE [LARGE SCALE GENOMIC DNA]</scope>
    <source>
        <strain evidence="1 2">CBS 114990</strain>
    </source>
</reference>
<dbReference type="EMBL" id="JAQQWN010000004">
    <property type="protein sequence ID" value="KAK8087791.1"/>
    <property type="molecule type" value="Genomic_DNA"/>
</dbReference>
<evidence type="ECO:0000313" key="1">
    <source>
        <dbReference type="EMBL" id="KAK8087791.1"/>
    </source>
</evidence>
<comment type="caution">
    <text evidence="1">The sequence shown here is derived from an EMBL/GenBank/DDBJ whole genome shotgun (WGS) entry which is preliminary data.</text>
</comment>
<organism evidence="1 2">
    <name type="scientific">Apiospora hydei</name>
    <dbReference type="NCBI Taxonomy" id="1337664"/>
    <lineage>
        <taxon>Eukaryota</taxon>
        <taxon>Fungi</taxon>
        <taxon>Dikarya</taxon>
        <taxon>Ascomycota</taxon>
        <taxon>Pezizomycotina</taxon>
        <taxon>Sordariomycetes</taxon>
        <taxon>Xylariomycetidae</taxon>
        <taxon>Amphisphaeriales</taxon>
        <taxon>Apiosporaceae</taxon>
        <taxon>Apiospora</taxon>
    </lineage>
</organism>
<proteinExistence type="predicted"/>